<proteinExistence type="inferred from homology"/>
<dbReference type="Gene3D" id="1.10.10.10">
    <property type="entry name" value="Winged helix-like DNA-binding domain superfamily/Winged helix DNA-binding domain"/>
    <property type="match status" value="1"/>
</dbReference>
<sequence length="619" mass="69661">MREDIELLCEVIGAHFGGFSSIIVRKLMVSGPQSLDKLYYSVTRDKEASKYLASNSKDTFLGFRNCMMYLVHHQCIVYYEVSDPNIEADSSDVGKNVVFEVSIDSVVSRLRFPLYMAHVGKLLGETCKYVLMEIIKHGRISTKILISELSDAFENIEESINLLIQHDFLTVVNDKNEALSSAEYEKNSKRTLSAAFTDLLFDYNDEYFSNSEEGSFGMQVPSNGIKSTDYLGGDPKKSSSSKTSGYLFNSIKNKILSINIAGLNNSIYSQVIEEMVRSRYNNLLSSVIVRVMSESKGLKRKSIDEGWTIEEISNEVSEFLELNQSLKTELGFADESKLKSSVLRVIDVLTKHSDEFVSYHLSSMGTIYRLNISKIKSIIKYKILFEYIGHRVGHLGSRVWSMMCNPQLVSRCDNIQVMDAERPRAPVSDPTSARSSVIFAPLPKFDIKRRVYWDDVTIAEKCLLPNNIARNLLYSLGNEKFIRVHHSDTVTIDNPPPSSSGADAPPSARISAPDALGPGSQSGKPTYTTISQASLSKHGIFYSTSIESTLKEVQLKFYRMLLNILTRCRGQNHQIVNFEIRSKNLSQIEMEYLEKLSYGLSSLFNSVTQIDKILLILTV</sequence>
<comment type="subunit">
    <text evidence="1">Component of the RNA polymerase III (Pol III) complex consisting of 17 subunits.</text>
</comment>
<comment type="similarity">
    <text evidence="1">Belongs to the eukaryotic RPC3/POLR3C RNA polymerase subunit family.</text>
</comment>
<organism evidence="3 4">
    <name type="scientific">Cryptosporidium canis</name>
    <dbReference type="NCBI Taxonomy" id="195482"/>
    <lineage>
        <taxon>Eukaryota</taxon>
        <taxon>Sar</taxon>
        <taxon>Alveolata</taxon>
        <taxon>Apicomplexa</taxon>
        <taxon>Conoidasida</taxon>
        <taxon>Coccidia</taxon>
        <taxon>Eucoccidiorida</taxon>
        <taxon>Eimeriorina</taxon>
        <taxon>Cryptosporidiidae</taxon>
        <taxon>Cryptosporidium</taxon>
    </lineage>
</organism>
<name>A0ABQ8P7E3_9CRYT</name>
<keyword evidence="4" id="KW-1185">Reference proteome</keyword>
<dbReference type="PANTHER" id="PTHR12949:SF0">
    <property type="entry name" value="DNA-DIRECTED RNA POLYMERASE III SUBUNIT RPC3"/>
    <property type="match status" value="1"/>
</dbReference>
<dbReference type="InterPro" id="IPR039748">
    <property type="entry name" value="RPC3"/>
</dbReference>
<feature type="compositionally biased region" description="Low complexity" evidence="2">
    <location>
        <begin position="499"/>
        <end position="508"/>
    </location>
</feature>
<keyword evidence="1" id="KW-0539">Nucleus</keyword>
<dbReference type="Proteomes" id="UP001071777">
    <property type="component" value="Unassembled WGS sequence"/>
</dbReference>
<keyword evidence="1" id="KW-0804">Transcription</keyword>
<gene>
    <name evidence="3" type="ORF">OJ252_1692</name>
</gene>
<evidence type="ECO:0000256" key="2">
    <source>
        <dbReference type="SAM" id="MobiDB-lite"/>
    </source>
</evidence>
<feature type="region of interest" description="Disordered" evidence="2">
    <location>
        <begin position="489"/>
        <end position="524"/>
    </location>
</feature>
<dbReference type="PANTHER" id="PTHR12949">
    <property type="entry name" value="RNA POLYMERASE III DNA DIRECTED -RELATED"/>
    <property type="match status" value="1"/>
</dbReference>
<evidence type="ECO:0000313" key="4">
    <source>
        <dbReference type="Proteomes" id="UP001071777"/>
    </source>
</evidence>
<comment type="subcellular location">
    <subcellularLocation>
        <location evidence="1">Nucleus</location>
    </subcellularLocation>
</comment>
<evidence type="ECO:0000256" key="1">
    <source>
        <dbReference type="RuleBase" id="RU367076"/>
    </source>
</evidence>
<comment type="function">
    <text evidence="1">DNA-dependent RNA polymerase catalyzes the transcription of DNA into RNA using the four ribonucleoside triphosphates as substrates. Specific core component of RNA polymerase III which synthesizes small RNAs, such as 5S rRNA and tRNAs.</text>
</comment>
<evidence type="ECO:0000313" key="3">
    <source>
        <dbReference type="EMBL" id="KAJ1611048.1"/>
    </source>
</evidence>
<reference evidence="3" key="1">
    <citation type="submission" date="2022-10" db="EMBL/GenBank/DDBJ databases">
        <title>Adaptive evolution leads to modifications in subtelomeric GC content in a zoonotic Cryptosporidium species.</title>
        <authorList>
            <person name="Li J."/>
            <person name="Feng Y."/>
            <person name="Xiao L."/>
        </authorList>
    </citation>
    <scope>NUCLEOTIDE SEQUENCE</scope>
    <source>
        <strain evidence="3">25894</strain>
    </source>
</reference>
<protein>
    <recommendedName>
        <fullName evidence="1">DNA-directed RNA polymerase III subunit RPC3</fullName>
        <shortName evidence="1">RNA polymerase III subunit C3</shortName>
    </recommendedName>
</protein>
<dbReference type="EMBL" id="JAPCXB010000064">
    <property type="protein sequence ID" value="KAJ1611048.1"/>
    <property type="molecule type" value="Genomic_DNA"/>
</dbReference>
<dbReference type="InterPro" id="IPR036388">
    <property type="entry name" value="WH-like_DNA-bd_sf"/>
</dbReference>
<accession>A0ABQ8P7E3</accession>
<keyword evidence="1" id="KW-0240">DNA-directed RNA polymerase</keyword>
<comment type="caution">
    <text evidence="3">The sequence shown here is derived from an EMBL/GenBank/DDBJ whole genome shotgun (WGS) entry which is preliminary data.</text>
</comment>